<protein>
    <submittedName>
        <fullName evidence="1">Uncharacterized protein</fullName>
    </submittedName>
</protein>
<proteinExistence type="predicted"/>
<keyword evidence="2" id="KW-1185">Reference proteome</keyword>
<reference evidence="2" key="1">
    <citation type="submission" date="2014-01" db="EMBL/GenBank/DDBJ databases">
        <title>The Genome Sequence of Anopheles farauti FAR1 (V2).</title>
        <authorList>
            <consortium name="The Broad Institute Genomics Platform"/>
            <person name="Neafsey D.E."/>
            <person name="Besansky N."/>
            <person name="Howell P."/>
            <person name="Walton C."/>
            <person name="Young S.K."/>
            <person name="Zeng Q."/>
            <person name="Gargeya S."/>
            <person name="Fitzgerald M."/>
            <person name="Haas B."/>
            <person name="Abouelleil A."/>
            <person name="Allen A.W."/>
            <person name="Alvarado L."/>
            <person name="Arachchi H.M."/>
            <person name="Berlin A.M."/>
            <person name="Chapman S.B."/>
            <person name="Gainer-Dewar J."/>
            <person name="Goldberg J."/>
            <person name="Griggs A."/>
            <person name="Gujja S."/>
            <person name="Hansen M."/>
            <person name="Howarth C."/>
            <person name="Imamovic A."/>
            <person name="Ireland A."/>
            <person name="Larimer J."/>
            <person name="McCowan C."/>
            <person name="Murphy C."/>
            <person name="Pearson M."/>
            <person name="Poon T.W."/>
            <person name="Priest M."/>
            <person name="Roberts A."/>
            <person name="Saif S."/>
            <person name="Shea T."/>
            <person name="Sisk P."/>
            <person name="Sykes S."/>
            <person name="Wortman J."/>
            <person name="Nusbaum C."/>
            <person name="Birren B."/>
        </authorList>
    </citation>
    <scope>NUCLEOTIDE SEQUENCE [LARGE SCALE GENOMIC DNA]</scope>
    <source>
        <strain evidence="2">FAR1</strain>
    </source>
</reference>
<sequence length="271" mass="30961">MASAIMMRTSCAMLQMKRHAKDIHHRNEQQQQVDARVQIEEIVRNHLAQVGRHEYEVHAAEAELRDDEKHVDQIRRQLRVAAQSDRSGLERPLADVGEAERWHLQPAAQFVRAVDQHMHAVRTDGAHEERPEQPDVQTGVLECVRHGENTGPDVALQQVNHRVEVGRRMFEGAVHRRFVRFAGGRAVHGVFLIRQQAVRVVRWIHDHVFRGAAQVGTGNQPLVFVCLQTRSTSTLGRISQQRYTFIFHLARALLINGVKSSMAIFDTDEEN</sequence>
<dbReference type="AlphaFoldDB" id="A0A182QSW3"/>
<dbReference type="VEuPathDB" id="VectorBase:AFAF016158"/>
<dbReference type="EMBL" id="AXCN02000747">
    <property type="status" value="NOT_ANNOTATED_CDS"/>
    <property type="molecule type" value="Genomic_DNA"/>
</dbReference>
<evidence type="ECO:0000313" key="2">
    <source>
        <dbReference type="Proteomes" id="UP000075886"/>
    </source>
</evidence>
<reference evidence="1" key="2">
    <citation type="submission" date="2020-05" db="UniProtKB">
        <authorList>
            <consortium name="EnsemblMetazoa"/>
        </authorList>
    </citation>
    <scope>IDENTIFICATION</scope>
    <source>
        <strain evidence="1">FAR1</strain>
    </source>
</reference>
<evidence type="ECO:0000313" key="1">
    <source>
        <dbReference type="EnsemblMetazoa" id="AFAF016158-PA"/>
    </source>
</evidence>
<dbReference type="EnsemblMetazoa" id="AFAF016158-RA">
    <property type="protein sequence ID" value="AFAF016158-PA"/>
    <property type="gene ID" value="AFAF016158"/>
</dbReference>
<dbReference type="Proteomes" id="UP000075886">
    <property type="component" value="Unassembled WGS sequence"/>
</dbReference>
<organism evidence="1 2">
    <name type="scientific">Anopheles farauti</name>
    <dbReference type="NCBI Taxonomy" id="69004"/>
    <lineage>
        <taxon>Eukaryota</taxon>
        <taxon>Metazoa</taxon>
        <taxon>Ecdysozoa</taxon>
        <taxon>Arthropoda</taxon>
        <taxon>Hexapoda</taxon>
        <taxon>Insecta</taxon>
        <taxon>Pterygota</taxon>
        <taxon>Neoptera</taxon>
        <taxon>Endopterygota</taxon>
        <taxon>Diptera</taxon>
        <taxon>Nematocera</taxon>
        <taxon>Culicoidea</taxon>
        <taxon>Culicidae</taxon>
        <taxon>Anophelinae</taxon>
        <taxon>Anopheles</taxon>
    </lineage>
</organism>
<name>A0A182QSW3_9DIPT</name>
<accession>A0A182QSW3</accession>